<protein>
    <submittedName>
        <fullName evidence="1">Uncharacterized protein</fullName>
    </submittedName>
</protein>
<proteinExistence type="predicted"/>
<comment type="caution">
    <text evidence="1">The sequence shown here is derived from an EMBL/GenBank/DDBJ whole genome shotgun (WGS) entry which is preliminary data.</text>
</comment>
<organism evidence="1 2">
    <name type="scientific">Armillaria novae-zelandiae</name>
    <dbReference type="NCBI Taxonomy" id="153914"/>
    <lineage>
        <taxon>Eukaryota</taxon>
        <taxon>Fungi</taxon>
        <taxon>Dikarya</taxon>
        <taxon>Basidiomycota</taxon>
        <taxon>Agaricomycotina</taxon>
        <taxon>Agaricomycetes</taxon>
        <taxon>Agaricomycetidae</taxon>
        <taxon>Agaricales</taxon>
        <taxon>Marasmiineae</taxon>
        <taxon>Physalacriaceae</taxon>
        <taxon>Armillaria</taxon>
    </lineage>
</organism>
<sequence length="112" mass="12960">MATYILYLVNRGQGYRCGPLRRWWPINISNVVGMAVPAARCSSRFWITEKGGLMWTLLDSLVTFFWRVLDPVQPTVACTSKGFKKEFIQWLRWYCEPVHSVPDICDGAAHDY</sequence>
<dbReference type="AlphaFoldDB" id="A0AA39TUS9"/>
<name>A0AA39TUS9_9AGAR</name>
<evidence type="ECO:0000313" key="2">
    <source>
        <dbReference type="Proteomes" id="UP001175227"/>
    </source>
</evidence>
<evidence type="ECO:0000313" key="1">
    <source>
        <dbReference type="EMBL" id="KAK0470742.1"/>
    </source>
</evidence>
<dbReference type="Proteomes" id="UP001175227">
    <property type="component" value="Unassembled WGS sequence"/>
</dbReference>
<keyword evidence="2" id="KW-1185">Reference proteome</keyword>
<gene>
    <name evidence="1" type="ORF">IW261DRAFT_1425729</name>
</gene>
<accession>A0AA39TUS9</accession>
<dbReference type="EMBL" id="JAUEPR010000059">
    <property type="protein sequence ID" value="KAK0470742.1"/>
    <property type="molecule type" value="Genomic_DNA"/>
</dbReference>
<reference evidence="1" key="1">
    <citation type="submission" date="2023-06" db="EMBL/GenBank/DDBJ databases">
        <authorList>
            <consortium name="Lawrence Berkeley National Laboratory"/>
            <person name="Ahrendt S."/>
            <person name="Sahu N."/>
            <person name="Indic B."/>
            <person name="Wong-Bajracharya J."/>
            <person name="Merenyi Z."/>
            <person name="Ke H.-M."/>
            <person name="Monk M."/>
            <person name="Kocsube S."/>
            <person name="Drula E."/>
            <person name="Lipzen A."/>
            <person name="Balint B."/>
            <person name="Henrissat B."/>
            <person name="Andreopoulos B."/>
            <person name="Martin F.M."/>
            <person name="Harder C.B."/>
            <person name="Rigling D."/>
            <person name="Ford K.L."/>
            <person name="Foster G.D."/>
            <person name="Pangilinan J."/>
            <person name="Papanicolaou A."/>
            <person name="Barry K."/>
            <person name="LaButti K."/>
            <person name="Viragh M."/>
            <person name="Koriabine M."/>
            <person name="Yan M."/>
            <person name="Riley R."/>
            <person name="Champramary S."/>
            <person name="Plett K.L."/>
            <person name="Tsai I.J."/>
            <person name="Slot J."/>
            <person name="Sipos G."/>
            <person name="Plett J."/>
            <person name="Nagy L.G."/>
            <person name="Grigoriev I.V."/>
        </authorList>
    </citation>
    <scope>NUCLEOTIDE SEQUENCE</scope>
    <source>
        <strain evidence="1">ICMP 16352</strain>
    </source>
</reference>